<protein>
    <recommendedName>
        <fullName evidence="2">ATPase AAA-type core domain-containing protein</fullName>
    </recommendedName>
</protein>
<gene>
    <name evidence="3" type="ORF">CITCOLO1_LOCUS5050</name>
</gene>
<feature type="region of interest" description="Disordered" evidence="1">
    <location>
        <begin position="1"/>
        <end position="36"/>
    </location>
</feature>
<accession>A0ABP0XYV0</accession>
<dbReference type="Gene3D" id="1.10.8.60">
    <property type="match status" value="1"/>
</dbReference>
<dbReference type="PANTHER" id="PTHR48470:SF1">
    <property type="entry name" value="CELL DIVISION CONTROL PROTEIN 48 C ISOFORM 1"/>
    <property type="match status" value="1"/>
</dbReference>
<dbReference type="PANTHER" id="PTHR48470">
    <property type="entry name" value="CELL DIVISION CONTROL PROTEIN 48 C ISOFORM 1"/>
    <property type="match status" value="1"/>
</dbReference>
<evidence type="ECO:0000256" key="1">
    <source>
        <dbReference type="SAM" id="MobiDB-lite"/>
    </source>
</evidence>
<proteinExistence type="predicted"/>
<reference evidence="3 4" key="1">
    <citation type="submission" date="2024-03" db="EMBL/GenBank/DDBJ databases">
        <authorList>
            <person name="Gkanogiannis A."/>
            <person name="Becerra Lopez-Lavalle L."/>
        </authorList>
    </citation>
    <scope>NUCLEOTIDE SEQUENCE [LARGE SCALE GENOMIC DNA]</scope>
</reference>
<sequence length="460" mass="50863">MLSSSYNKSKKSKPKSRELEVAKEENKSDSGNEASVIDRGSRSCLNWEERGLRFRDLGGMKGVVEDLKDTCRGVRGSDAQWVEFCCMDLLVVERPHWLVPIADEVGCPLYEICATQLPLLPEALVLEKGGGRNSQQSPISFATKPSLACLLIFSSSVLNSLFTRTFCASEENIRDLFSKAYRIAPSIVFIDEIDAIASKREKLRTGMEQRIEDNSNVRPGGVLVNGATNRPHAIDSASRRRGCFDQEILIDVPDERATPGFVGVDLESLISKAANLAMKRGPELLMLEKLNLELTVLLYGPGRFGNVLFVPAPGPNEQGLILRALARKMPVDASVDLDAVGKMEACVDFNGADVADMMRKASVPVLEEKYPSVDSDFISEPCRTKMAQIESTVAEISPSVPKRVYCYSHFLFIFKAKLWSNLSFSDPFFGSSLAAAKTILQNLFKVEERLLLILQYSNCV</sequence>
<dbReference type="SUPFAM" id="SSF52540">
    <property type="entry name" value="P-loop containing nucleoside triphosphate hydrolases"/>
    <property type="match status" value="2"/>
</dbReference>
<dbReference type="Pfam" id="PF00004">
    <property type="entry name" value="AAA"/>
    <property type="match status" value="1"/>
</dbReference>
<organism evidence="3 4">
    <name type="scientific">Citrullus colocynthis</name>
    <name type="common">colocynth</name>
    <dbReference type="NCBI Taxonomy" id="252529"/>
    <lineage>
        <taxon>Eukaryota</taxon>
        <taxon>Viridiplantae</taxon>
        <taxon>Streptophyta</taxon>
        <taxon>Embryophyta</taxon>
        <taxon>Tracheophyta</taxon>
        <taxon>Spermatophyta</taxon>
        <taxon>Magnoliopsida</taxon>
        <taxon>eudicotyledons</taxon>
        <taxon>Gunneridae</taxon>
        <taxon>Pentapetalae</taxon>
        <taxon>rosids</taxon>
        <taxon>fabids</taxon>
        <taxon>Cucurbitales</taxon>
        <taxon>Cucurbitaceae</taxon>
        <taxon>Benincaseae</taxon>
        <taxon>Citrullus</taxon>
    </lineage>
</organism>
<dbReference type="InterPro" id="IPR027417">
    <property type="entry name" value="P-loop_NTPase"/>
</dbReference>
<keyword evidence="4" id="KW-1185">Reference proteome</keyword>
<evidence type="ECO:0000313" key="4">
    <source>
        <dbReference type="Proteomes" id="UP001642487"/>
    </source>
</evidence>
<name>A0ABP0XYV0_9ROSI</name>
<dbReference type="Proteomes" id="UP001642487">
    <property type="component" value="Chromosome 11"/>
</dbReference>
<dbReference type="InterPro" id="IPR055278">
    <property type="entry name" value="CDC48c"/>
</dbReference>
<dbReference type="InterPro" id="IPR003959">
    <property type="entry name" value="ATPase_AAA_core"/>
</dbReference>
<feature type="domain" description="ATPase AAA-type core" evidence="2">
    <location>
        <begin position="162"/>
        <end position="251"/>
    </location>
</feature>
<dbReference type="Gene3D" id="3.40.50.300">
    <property type="entry name" value="P-loop containing nucleotide triphosphate hydrolases"/>
    <property type="match status" value="1"/>
</dbReference>
<dbReference type="EMBL" id="OZ021745">
    <property type="protein sequence ID" value="CAK9313336.1"/>
    <property type="molecule type" value="Genomic_DNA"/>
</dbReference>
<feature type="compositionally biased region" description="Basic and acidic residues" evidence="1">
    <location>
        <begin position="15"/>
        <end position="30"/>
    </location>
</feature>
<evidence type="ECO:0000259" key="2">
    <source>
        <dbReference type="Pfam" id="PF00004"/>
    </source>
</evidence>
<evidence type="ECO:0000313" key="3">
    <source>
        <dbReference type="EMBL" id="CAK9313336.1"/>
    </source>
</evidence>